<dbReference type="EC" id="2.7.1.17" evidence="8 9"/>
<dbReference type="SUPFAM" id="SSF53067">
    <property type="entry name" value="Actin-like ATPase domain"/>
    <property type="match status" value="2"/>
</dbReference>
<dbReference type="EMBL" id="SMOD01000055">
    <property type="protein sequence ID" value="TDG02711.1"/>
    <property type="molecule type" value="Genomic_DNA"/>
</dbReference>
<dbReference type="PIRSF" id="PIRSF000538">
    <property type="entry name" value="GlpK"/>
    <property type="match status" value="1"/>
</dbReference>
<evidence type="ECO:0000256" key="5">
    <source>
        <dbReference type="ARBA" id="ARBA00022777"/>
    </source>
</evidence>
<evidence type="ECO:0000256" key="3">
    <source>
        <dbReference type="ARBA" id="ARBA00022679"/>
    </source>
</evidence>
<dbReference type="InterPro" id="IPR018484">
    <property type="entry name" value="FGGY_N"/>
</dbReference>
<dbReference type="InterPro" id="IPR006000">
    <property type="entry name" value="Xylulokinase"/>
</dbReference>
<evidence type="ECO:0000313" key="12">
    <source>
        <dbReference type="EMBL" id="TDG02711.1"/>
    </source>
</evidence>
<dbReference type="GO" id="GO:0005524">
    <property type="term" value="F:ATP binding"/>
    <property type="evidence" value="ECO:0007669"/>
    <property type="project" value="UniProtKB-UniRule"/>
</dbReference>
<dbReference type="Gene3D" id="3.30.420.40">
    <property type="match status" value="2"/>
</dbReference>
<dbReference type="CDD" id="cd07808">
    <property type="entry name" value="ASKHA_NBD_FGGY_EcXK-like"/>
    <property type="match status" value="1"/>
</dbReference>
<evidence type="ECO:0000313" key="13">
    <source>
        <dbReference type="Proteomes" id="UP000295606"/>
    </source>
</evidence>
<reference evidence="12 13" key="1">
    <citation type="submission" date="2019-03" db="EMBL/GenBank/DDBJ databases">
        <title>Paraburkholderia sp. isolated from native Mimosa gymnas in Guartela State Park, Brazil.</title>
        <authorList>
            <person name="Paulitsch F."/>
            <person name="Hungria M."/>
            <person name="Delamuta J.R.M."/>
            <person name="Ribeiro R.A."/>
            <person name="Dall'Agnol R."/>
            <person name="Silva J.S.B."/>
        </authorList>
    </citation>
    <scope>NUCLEOTIDE SEQUENCE [LARGE SCALE GENOMIC DNA]</scope>
    <source>
        <strain evidence="12 13">CNPSo 3008</strain>
    </source>
</reference>
<gene>
    <name evidence="8 9 12" type="primary">xylB</name>
    <name evidence="12" type="ORF">E1N52_38590</name>
</gene>
<dbReference type="InterPro" id="IPR043129">
    <property type="entry name" value="ATPase_NBD"/>
</dbReference>
<comment type="catalytic activity">
    <reaction evidence="8 9">
        <text>D-xylulose + ATP = D-xylulose 5-phosphate + ADP + H(+)</text>
        <dbReference type="Rhea" id="RHEA:10964"/>
        <dbReference type="ChEBI" id="CHEBI:15378"/>
        <dbReference type="ChEBI" id="CHEBI:17140"/>
        <dbReference type="ChEBI" id="CHEBI:30616"/>
        <dbReference type="ChEBI" id="CHEBI:57737"/>
        <dbReference type="ChEBI" id="CHEBI:456216"/>
        <dbReference type="EC" id="2.7.1.17"/>
    </reaction>
</comment>
<feature type="domain" description="Carbohydrate kinase FGGY N-terminal" evidence="10">
    <location>
        <begin position="1"/>
        <end position="243"/>
    </location>
</feature>
<dbReference type="PANTHER" id="PTHR43095">
    <property type="entry name" value="SUGAR KINASE"/>
    <property type="match status" value="1"/>
</dbReference>
<dbReference type="OrthoDB" id="9805576at2"/>
<comment type="function">
    <text evidence="8">Catalyzes the phosphorylation of D-xylulose to D-xylulose 5-phosphate.</text>
</comment>
<evidence type="ECO:0000256" key="4">
    <source>
        <dbReference type="ARBA" id="ARBA00022741"/>
    </source>
</evidence>
<dbReference type="GO" id="GO:0004856">
    <property type="term" value="F:D-xylulokinase activity"/>
    <property type="evidence" value="ECO:0007669"/>
    <property type="project" value="UniProtKB-UniRule"/>
</dbReference>
<dbReference type="HAMAP" id="MF_02220">
    <property type="entry name" value="XylB"/>
    <property type="match status" value="1"/>
</dbReference>
<feature type="binding site" evidence="8">
    <location>
        <begin position="79"/>
        <end position="80"/>
    </location>
    <ligand>
        <name>substrate</name>
    </ligand>
</feature>
<dbReference type="Pfam" id="PF02782">
    <property type="entry name" value="FGGY_C"/>
    <property type="match status" value="1"/>
</dbReference>
<dbReference type="AlphaFoldDB" id="A0A4R5L3J1"/>
<comment type="caution">
    <text evidence="12">The sequence shown here is derived from an EMBL/GenBank/DDBJ whole genome shotgun (WGS) entry which is preliminary data.</text>
</comment>
<evidence type="ECO:0000256" key="9">
    <source>
        <dbReference type="RuleBase" id="RU364073"/>
    </source>
</evidence>
<dbReference type="InterPro" id="IPR000577">
    <property type="entry name" value="Carb_kinase_FGGY"/>
</dbReference>
<evidence type="ECO:0000256" key="8">
    <source>
        <dbReference type="HAMAP-Rule" id="MF_02220"/>
    </source>
</evidence>
<proteinExistence type="inferred from homology"/>
<dbReference type="InterPro" id="IPR018483">
    <property type="entry name" value="Carb_kinase_FGGY_CS"/>
</dbReference>
<evidence type="ECO:0000256" key="6">
    <source>
        <dbReference type="ARBA" id="ARBA00022840"/>
    </source>
</evidence>
<feature type="active site" description="Proton acceptor" evidence="8">
    <location>
        <position position="236"/>
    </location>
</feature>
<evidence type="ECO:0000256" key="7">
    <source>
        <dbReference type="ARBA" id="ARBA00023277"/>
    </source>
</evidence>
<keyword evidence="4 8" id="KW-0547">Nucleotide-binding</keyword>
<accession>A0A4R5L3J1</accession>
<feature type="domain" description="Carbohydrate kinase FGGY C-terminal" evidence="11">
    <location>
        <begin position="254"/>
        <end position="439"/>
    </location>
</feature>
<keyword evidence="2 8" id="KW-0859">Xylose metabolism</keyword>
<evidence type="ECO:0000256" key="1">
    <source>
        <dbReference type="ARBA" id="ARBA00009156"/>
    </source>
</evidence>
<dbReference type="InterPro" id="IPR018485">
    <property type="entry name" value="FGGY_C"/>
</dbReference>
<keyword evidence="6 8" id="KW-0067">ATP-binding</keyword>
<evidence type="ECO:0000259" key="10">
    <source>
        <dbReference type="Pfam" id="PF00370"/>
    </source>
</evidence>
<name>A0A4R5L3J1_9BURK</name>
<dbReference type="RefSeq" id="WP_133189840.1">
    <property type="nucleotide sequence ID" value="NZ_SMOD01000055.1"/>
</dbReference>
<dbReference type="Pfam" id="PF00370">
    <property type="entry name" value="FGGY_N"/>
    <property type="match status" value="1"/>
</dbReference>
<protein>
    <recommendedName>
        <fullName evidence="8 9">Xylulose kinase</fullName>
        <shortName evidence="8 9">Xylulokinase</shortName>
        <ecNumber evidence="8 9">2.7.1.17</ecNumber>
    </recommendedName>
</protein>
<dbReference type="PROSITE" id="PS00933">
    <property type="entry name" value="FGGY_KINASES_1"/>
    <property type="match status" value="1"/>
</dbReference>
<dbReference type="GO" id="GO:0005998">
    <property type="term" value="P:xylulose catabolic process"/>
    <property type="evidence" value="ECO:0007669"/>
    <property type="project" value="UniProtKB-UniRule"/>
</dbReference>
<evidence type="ECO:0000256" key="2">
    <source>
        <dbReference type="ARBA" id="ARBA00022629"/>
    </source>
</evidence>
<dbReference type="Proteomes" id="UP000295606">
    <property type="component" value="Unassembled WGS sequence"/>
</dbReference>
<sequence>MFLGIDLGTSELKTVLLSDDGVIVASASHPLAISRLRPGWAEQDPEEWWRVTCTTLATLRDSHSIAYAQIRAIGLSGQMHGAVLLDAYDRPLRPAILWNDMRCVSECDELLRRAPMLHALTGNWAMPGFTAPKLLWLARHEPENFKKLACVLLPKDYLRLRLTGERLTDPSDASGTLWLDVARREWSSELLQACDLNCAQVPKIVEGSSPTGFVRPRIASELGLSSGVTVAAGGGDTATSAIGLGAAEDGDGFLSLGTSGVLSVVTGQARISPEMGVHALCHAVPERWHRTSVTLSAASCLRWLCQLSATDESTLLAEVTKVTPDQCAKAPLFLPYLSGERTPHNDPYAQGVFFGLANDDTRATLAYSILEGVAFSIRDGFDAMRADGTRETSLTLIGGGARSAYWAQLIADVLCIHLRRQRNSQSVAALGAARLGSLAVDGDLAGVMRRHYVRDEFHPDLERHSIFLERLQLFRNLYKQIRPLFRTRQSLHFQ</sequence>
<organism evidence="12 13">
    <name type="scientific">Paraburkholderia guartelaensis</name>
    <dbReference type="NCBI Taxonomy" id="2546446"/>
    <lineage>
        <taxon>Bacteria</taxon>
        <taxon>Pseudomonadati</taxon>
        <taxon>Pseudomonadota</taxon>
        <taxon>Betaproteobacteria</taxon>
        <taxon>Burkholderiales</taxon>
        <taxon>Burkholderiaceae</taxon>
        <taxon>Paraburkholderia</taxon>
    </lineage>
</organism>
<dbReference type="InterPro" id="IPR050406">
    <property type="entry name" value="FGGY_Carb_Kinase"/>
</dbReference>
<dbReference type="GO" id="GO:0042732">
    <property type="term" value="P:D-xylose metabolic process"/>
    <property type="evidence" value="ECO:0007669"/>
    <property type="project" value="UniProtKB-KW"/>
</dbReference>
<comment type="similarity">
    <text evidence="1 8 9">Belongs to the FGGY kinase family.</text>
</comment>
<feature type="site" description="Important for activity" evidence="8">
    <location>
        <position position="6"/>
    </location>
</feature>
<keyword evidence="3 8" id="KW-0808">Transferase</keyword>
<evidence type="ECO:0000259" key="11">
    <source>
        <dbReference type="Pfam" id="PF02782"/>
    </source>
</evidence>
<dbReference type="PANTHER" id="PTHR43095:SF6">
    <property type="entry name" value="XYLULOSE KINASE"/>
    <property type="match status" value="1"/>
</dbReference>
<keyword evidence="7 8" id="KW-0119">Carbohydrate metabolism</keyword>
<dbReference type="NCBIfam" id="TIGR01312">
    <property type="entry name" value="XylB"/>
    <property type="match status" value="1"/>
</dbReference>
<keyword evidence="5 8" id="KW-0418">Kinase</keyword>